<name>A0A2U3DSK1_PURLI</name>
<dbReference type="Gene3D" id="1.10.30.10">
    <property type="entry name" value="High mobility group box domain"/>
    <property type="match status" value="1"/>
</dbReference>
<dbReference type="PANTHER" id="PTHR46040:SF3">
    <property type="entry name" value="HIGH MOBILITY GROUP PROTEIN 2"/>
    <property type="match status" value="1"/>
</dbReference>
<dbReference type="GO" id="GO:0010468">
    <property type="term" value="P:regulation of gene expression"/>
    <property type="evidence" value="ECO:0007669"/>
    <property type="project" value="TreeGrafter"/>
</dbReference>
<protein>
    <recommendedName>
        <fullName evidence="5">HMG box domain-containing protein</fullName>
    </recommendedName>
</protein>
<gene>
    <name evidence="6" type="ORF">PCL_07278</name>
</gene>
<comment type="caution">
    <text evidence="6">The sequence shown here is derived from an EMBL/GenBank/DDBJ whole genome shotgun (WGS) entry which is preliminary data.</text>
</comment>
<dbReference type="PANTHER" id="PTHR46040">
    <property type="entry name" value="HIGH MOBILITY GROUP PROTEIN 2"/>
    <property type="match status" value="1"/>
</dbReference>
<keyword evidence="1 3" id="KW-0238">DNA-binding</keyword>
<dbReference type="SUPFAM" id="SSF47769">
    <property type="entry name" value="SAM/Pointed domain"/>
    <property type="match status" value="1"/>
</dbReference>
<feature type="domain" description="HMG box" evidence="5">
    <location>
        <begin position="211"/>
        <end position="279"/>
    </location>
</feature>
<organism evidence="6 7">
    <name type="scientific">Purpureocillium lilacinum</name>
    <name type="common">Paecilomyces lilacinus</name>
    <dbReference type="NCBI Taxonomy" id="33203"/>
    <lineage>
        <taxon>Eukaryota</taxon>
        <taxon>Fungi</taxon>
        <taxon>Dikarya</taxon>
        <taxon>Ascomycota</taxon>
        <taxon>Pezizomycotina</taxon>
        <taxon>Sordariomycetes</taxon>
        <taxon>Hypocreomycetidae</taxon>
        <taxon>Hypocreales</taxon>
        <taxon>Ophiocordycipitaceae</taxon>
        <taxon>Purpureocillium</taxon>
    </lineage>
</organism>
<dbReference type="InterPro" id="IPR009071">
    <property type="entry name" value="HMG_box_dom"/>
</dbReference>
<keyword evidence="2 3" id="KW-0539">Nucleus</keyword>
<dbReference type="SMART" id="SM00398">
    <property type="entry name" value="HMG"/>
    <property type="match status" value="1"/>
</dbReference>
<dbReference type="Pfam" id="PF00536">
    <property type="entry name" value="SAM_1"/>
    <property type="match status" value="1"/>
</dbReference>
<evidence type="ECO:0000256" key="1">
    <source>
        <dbReference type="ARBA" id="ARBA00023125"/>
    </source>
</evidence>
<dbReference type="PROSITE" id="PS50118">
    <property type="entry name" value="HMG_BOX_2"/>
    <property type="match status" value="1"/>
</dbReference>
<dbReference type="GO" id="GO:0005634">
    <property type="term" value="C:nucleus"/>
    <property type="evidence" value="ECO:0007669"/>
    <property type="project" value="UniProtKB-UniRule"/>
</dbReference>
<dbReference type="SUPFAM" id="SSF47095">
    <property type="entry name" value="HMG-box"/>
    <property type="match status" value="1"/>
</dbReference>
<dbReference type="InterPro" id="IPR036910">
    <property type="entry name" value="HMG_box_dom_sf"/>
</dbReference>
<feature type="region of interest" description="Disordered" evidence="4">
    <location>
        <begin position="185"/>
        <end position="214"/>
    </location>
</feature>
<dbReference type="Gene3D" id="1.10.150.50">
    <property type="entry name" value="Transcription Factor, Ets-1"/>
    <property type="match status" value="1"/>
</dbReference>
<proteinExistence type="predicted"/>
<dbReference type="EMBL" id="LCWV01000036">
    <property type="protein sequence ID" value="PWI65228.1"/>
    <property type="molecule type" value="Genomic_DNA"/>
</dbReference>
<feature type="DNA-binding region" description="HMG box" evidence="3">
    <location>
        <begin position="211"/>
        <end position="279"/>
    </location>
</feature>
<dbReference type="AlphaFoldDB" id="A0A2U3DSK1"/>
<dbReference type="GO" id="GO:0003677">
    <property type="term" value="F:DNA binding"/>
    <property type="evidence" value="ECO:0007669"/>
    <property type="project" value="UniProtKB-UniRule"/>
</dbReference>
<accession>A0A2U3DSK1</accession>
<evidence type="ECO:0000256" key="4">
    <source>
        <dbReference type="SAM" id="MobiDB-lite"/>
    </source>
</evidence>
<reference evidence="6 7" key="1">
    <citation type="journal article" date="2016" name="Front. Microbiol.">
        <title>Genome and transcriptome sequences reveal the specific parasitism of the nematophagous Purpureocillium lilacinum 36-1.</title>
        <authorList>
            <person name="Xie J."/>
            <person name="Li S."/>
            <person name="Mo C."/>
            <person name="Xiao X."/>
            <person name="Peng D."/>
            <person name="Wang G."/>
            <person name="Xiao Y."/>
        </authorList>
    </citation>
    <scope>NUCLEOTIDE SEQUENCE [LARGE SCALE GENOMIC DNA]</scope>
    <source>
        <strain evidence="6 7">36-1</strain>
    </source>
</reference>
<evidence type="ECO:0000313" key="7">
    <source>
        <dbReference type="Proteomes" id="UP000245956"/>
    </source>
</evidence>
<evidence type="ECO:0000259" key="5">
    <source>
        <dbReference type="PROSITE" id="PS50118"/>
    </source>
</evidence>
<dbReference type="InterPro" id="IPR001660">
    <property type="entry name" value="SAM"/>
</dbReference>
<feature type="compositionally biased region" description="Polar residues" evidence="4">
    <location>
        <begin position="186"/>
        <end position="195"/>
    </location>
</feature>
<dbReference type="Proteomes" id="UP000245956">
    <property type="component" value="Unassembled WGS sequence"/>
</dbReference>
<dbReference type="InterPro" id="IPR051965">
    <property type="entry name" value="ChromReg_NeuronalGeneExpr"/>
</dbReference>
<feature type="region of interest" description="Disordered" evidence="4">
    <location>
        <begin position="296"/>
        <end position="326"/>
    </location>
</feature>
<evidence type="ECO:0000313" key="6">
    <source>
        <dbReference type="EMBL" id="PWI65228.1"/>
    </source>
</evidence>
<dbReference type="Pfam" id="PF09011">
    <property type="entry name" value="HMG_box_2"/>
    <property type="match status" value="1"/>
</dbReference>
<sequence>MDTAQLSQHGRFGCEIGQYFSSLDRGQWMMDVRRAITAPSGALPTPRPALRSLFEKTRASAESRMSAAYQYQPASMAKHVERILSDLGLSQYLHSFVDQGFDTWDAIRDIQEGDLETLGVKLGHRRVGNACPHLNSINATDLPRLKKLQRSIATASGIAPKLPLNPVAVASNDLALTRSWHDPSRIATSNKSNGVQKRRYRRHSRPDENAPQRPASAYLLFSIDMREALKRNRQDRTFSETAKWVGEHWQSLDLTTKEAYTTRAENAKDTYHRDLAKYKTTPEYRRYARYTSVQEAFRPRRGSTSSPVAPGLFASETGSSSPSSEKTVILPDTYHISLTSTPVSQMDTADEAGTAVQSPRIKLANLQGRRNNSPRRQWHENLPSLLHVLKGDRIELNVQAGKDTRGCYPLSRPHCLPEA</sequence>
<evidence type="ECO:0000256" key="2">
    <source>
        <dbReference type="ARBA" id="ARBA00023242"/>
    </source>
</evidence>
<evidence type="ECO:0000256" key="3">
    <source>
        <dbReference type="PROSITE-ProRule" id="PRU00267"/>
    </source>
</evidence>
<dbReference type="InterPro" id="IPR013761">
    <property type="entry name" value="SAM/pointed_sf"/>
</dbReference>